<dbReference type="Proteomes" id="UP001055039">
    <property type="component" value="Unassembled WGS sequence"/>
</dbReference>
<feature type="compositionally biased region" description="Basic and acidic residues" evidence="1">
    <location>
        <begin position="105"/>
        <end position="114"/>
    </location>
</feature>
<reference evidence="2" key="1">
    <citation type="journal article" date="2021" name="Front. Microbiol.">
        <title>Comprehensive Comparative Genomics and Phenotyping of Methylobacterium Species.</title>
        <authorList>
            <person name="Alessa O."/>
            <person name="Ogura Y."/>
            <person name="Fujitani Y."/>
            <person name="Takami H."/>
            <person name="Hayashi T."/>
            <person name="Sahin N."/>
            <person name="Tani A."/>
        </authorList>
    </citation>
    <scope>NUCLEOTIDE SEQUENCE</scope>
    <source>
        <strain evidence="2">NBRC 15686</strain>
    </source>
</reference>
<evidence type="ECO:0000256" key="1">
    <source>
        <dbReference type="SAM" id="MobiDB-lite"/>
    </source>
</evidence>
<sequence>MLALIAPTDPHSPRRPGVPTGLARRWQVRLGRTSHGCAAGVMTTEVESQSDLVAALLSEAACTTAASKSPEPLPTLPEHRPERRPPVFEEHDVQTRGSITLPDRISGRMIERRPVTQAKKSPRKKSTAWATTSGL</sequence>
<dbReference type="EMBL" id="BPRC01000014">
    <property type="protein sequence ID" value="GJE66415.1"/>
    <property type="molecule type" value="Genomic_DNA"/>
</dbReference>
<reference evidence="2" key="2">
    <citation type="submission" date="2021-08" db="EMBL/GenBank/DDBJ databases">
        <authorList>
            <person name="Tani A."/>
            <person name="Ola A."/>
            <person name="Ogura Y."/>
            <person name="Katsura K."/>
            <person name="Hayashi T."/>
        </authorList>
    </citation>
    <scope>NUCLEOTIDE SEQUENCE</scope>
    <source>
        <strain evidence="2">NBRC 15686</strain>
    </source>
</reference>
<gene>
    <name evidence="2" type="ORF">LNAOJCKE_3634</name>
</gene>
<evidence type="ECO:0008006" key="4">
    <source>
        <dbReference type="Google" id="ProtNLM"/>
    </source>
</evidence>
<evidence type="ECO:0000313" key="3">
    <source>
        <dbReference type="Proteomes" id="UP001055039"/>
    </source>
</evidence>
<name>A0ABQ4UGG1_9HYPH</name>
<protein>
    <recommendedName>
        <fullName evidence="4">Transposase</fullName>
    </recommendedName>
</protein>
<keyword evidence="3" id="KW-1185">Reference proteome</keyword>
<organism evidence="2 3">
    <name type="scientific">Methylorubrum aminovorans</name>
    <dbReference type="NCBI Taxonomy" id="269069"/>
    <lineage>
        <taxon>Bacteria</taxon>
        <taxon>Pseudomonadati</taxon>
        <taxon>Pseudomonadota</taxon>
        <taxon>Alphaproteobacteria</taxon>
        <taxon>Hyphomicrobiales</taxon>
        <taxon>Methylobacteriaceae</taxon>
        <taxon>Methylorubrum</taxon>
    </lineage>
</organism>
<accession>A0ABQ4UGG1</accession>
<feature type="region of interest" description="Disordered" evidence="1">
    <location>
        <begin position="64"/>
        <end position="135"/>
    </location>
</feature>
<comment type="caution">
    <text evidence="2">The sequence shown here is derived from an EMBL/GenBank/DDBJ whole genome shotgun (WGS) entry which is preliminary data.</text>
</comment>
<feature type="region of interest" description="Disordered" evidence="1">
    <location>
        <begin position="1"/>
        <end position="20"/>
    </location>
</feature>
<proteinExistence type="predicted"/>
<dbReference type="RefSeq" id="WP_238226153.1">
    <property type="nucleotide sequence ID" value="NZ_BAAADH010000078.1"/>
</dbReference>
<evidence type="ECO:0000313" key="2">
    <source>
        <dbReference type="EMBL" id="GJE66415.1"/>
    </source>
</evidence>
<feature type="compositionally biased region" description="Basic and acidic residues" evidence="1">
    <location>
        <begin position="77"/>
        <end position="94"/>
    </location>
</feature>